<evidence type="ECO:0000256" key="3">
    <source>
        <dbReference type="ARBA" id="ARBA00022692"/>
    </source>
</evidence>
<feature type="transmembrane region" description="Helical" evidence="8">
    <location>
        <begin position="64"/>
        <end position="81"/>
    </location>
</feature>
<evidence type="ECO:0000256" key="4">
    <source>
        <dbReference type="ARBA" id="ARBA00022741"/>
    </source>
</evidence>
<keyword evidence="2" id="KW-0813">Transport</keyword>
<accession>A0A2P8R3S2</accession>
<evidence type="ECO:0000256" key="7">
    <source>
        <dbReference type="ARBA" id="ARBA00023136"/>
    </source>
</evidence>
<dbReference type="GO" id="GO:0034040">
    <property type="term" value="F:ATPase-coupled lipid transmembrane transporter activity"/>
    <property type="evidence" value="ECO:0007669"/>
    <property type="project" value="TreeGrafter"/>
</dbReference>
<dbReference type="InterPro" id="IPR003439">
    <property type="entry name" value="ABC_transporter-like_ATP-bd"/>
</dbReference>
<dbReference type="PANTHER" id="PTHR24221:SF397">
    <property type="entry name" value="ABC TRANSPORTER, ATP-BINDING TRANSMEMBRANE PROTEIN"/>
    <property type="match status" value="1"/>
</dbReference>
<dbReference type="InterPro" id="IPR036640">
    <property type="entry name" value="ABC1_TM_sf"/>
</dbReference>
<dbReference type="Pfam" id="PF00664">
    <property type="entry name" value="ABC_membrane"/>
    <property type="match status" value="1"/>
</dbReference>
<evidence type="ECO:0000256" key="8">
    <source>
        <dbReference type="SAM" id="Phobius"/>
    </source>
</evidence>
<dbReference type="PROSITE" id="PS50929">
    <property type="entry name" value="ABC_TM1F"/>
    <property type="match status" value="1"/>
</dbReference>
<dbReference type="Proteomes" id="UP000240535">
    <property type="component" value="Unassembled WGS sequence"/>
</dbReference>
<feature type="transmembrane region" description="Helical" evidence="8">
    <location>
        <begin position="168"/>
        <end position="185"/>
    </location>
</feature>
<evidence type="ECO:0000259" key="9">
    <source>
        <dbReference type="PROSITE" id="PS50893"/>
    </source>
</evidence>
<dbReference type="CDD" id="cd07346">
    <property type="entry name" value="ABC_6TM_exporters"/>
    <property type="match status" value="1"/>
</dbReference>
<dbReference type="InterPro" id="IPR039421">
    <property type="entry name" value="Type_1_exporter"/>
</dbReference>
<dbReference type="GO" id="GO:0140359">
    <property type="term" value="F:ABC-type transporter activity"/>
    <property type="evidence" value="ECO:0007669"/>
    <property type="project" value="InterPro"/>
</dbReference>
<dbReference type="Gene3D" id="1.20.1560.10">
    <property type="entry name" value="ABC transporter type 1, transmembrane domain"/>
    <property type="match status" value="1"/>
</dbReference>
<dbReference type="GO" id="GO:0005886">
    <property type="term" value="C:plasma membrane"/>
    <property type="evidence" value="ECO:0007669"/>
    <property type="project" value="UniProtKB-SubCell"/>
</dbReference>
<dbReference type="RefSeq" id="WP_106869629.1">
    <property type="nucleotide sequence ID" value="NZ_CP053841.1"/>
</dbReference>
<dbReference type="InterPro" id="IPR027417">
    <property type="entry name" value="P-loop_NTPase"/>
</dbReference>
<dbReference type="Gene3D" id="3.40.50.300">
    <property type="entry name" value="P-loop containing nucleotide triphosphate hydrolases"/>
    <property type="match status" value="1"/>
</dbReference>
<dbReference type="SUPFAM" id="SSF90123">
    <property type="entry name" value="ABC transporter transmembrane region"/>
    <property type="match status" value="1"/>
</dbReference>
<evidence type="ECO:0000256" key="5">
    <source>
        <dbReference type="ARBA" id="ARBA00022840"/>
    </source>
</evidence>
<dbReference type="EMBL" id="PDHH01000001">
    <property type="protein sequence ID" value="PSM53138.1"/>
    <property type="molecule type" value="Genomic_DNA"/>
</dbReference>
<dbReference type="PANTHER" id="PTHR24221">
    <property type="entry name" value="ATP-BINDING CASSETTE SUB-FAMILY B"/>
    <property type="match status" value="1"/>
</dbReference>
<comment type="subcellular location">
    <subcellularLocation>
        <location evidence="1">Cell membrane</location>
        <topology evidence="1">Multi-pass membrane protein</topology>
    </subcellularLocation>
</comment>
<name>A0A2P8R3S2_9BACT</name>
<dbReference type="FunFam" id="3.40.50.300:FF:000287">
    <property type="entry name" value="Multidrug ABC transporter ATP-binding protein"/>
    <property type="match status" value="1"/>
</dbReference>
<keyword evidence="3 8" id="KW-0812">Transmembrane</keyword>
<feature type="transmembrane region" description="Helical" evidence="8">
    <location>
        <begin position="250"/>
        <end position="274"/>
    </location>
</feature>
<evidence type="ECO:0000256" key="1">
    <source>
        <dbReference type="ARBA" id="ARBA00004651"/>
    </source>
</evidence>
<dbReference type="Pfam" id="PF00005">
    <property type="entry name" value="ABC_tran"/>
    <property type="match status" value="1"/>
</dbReference>
<feature type="domain" description="ABC transmembrane type-1" evidence="10">
    <location>
        <begin position="34"/>
        <end position="311"/>
    </location>
</feature>
<sequence>MKNKTKFSSLYELYNMFLEVSGKYKKEYKVSLYSGIIAIVVQALLLCTFYFLLEFVYIKDKESVSVVICAMLTLIVIFAIFKFKSSYYDHGGIFVDVGYDLRIKLGKKLTNIPLQSLGKYKTGDLNSVFASNVDESVMFMVMIPIMFLEPIITCFIIILVTLFINYKIAMLLMVILPITIPLYILKRKFSTEEKREFTTANANLESSIIEYIQGIGVLRSINRVGKNSKKLQSEIENVKKVQMKTLGISALPAVLLGTLIIFTTILTLFLAIYLNLQNEISIALVAALLVILSRLNEPFSILLSVATIFDLAQNGFARTKEILNMQELKFNEPLQTPNGFDIEFENVNFAYDGSDKNALTDINFKISQNTMTAIVGTSGSGKTTVIKMLMRYGDPQFGAVKIGGVDIKNITQNELMKHLSVVFQDVYLFNDTIFNNIKMGRDSASDEDIFKAAKMAFCDEFIKRLPQGYQTQIGDIGGNLSGGEKQRISIARAILKDSPIVILDEPTAALDTSSELAVQKAIDELVKNKTIIVIAHRLSTISRAEQILVFDDSNLVEKGTHDELLSKKTKYYKMWQAQQNTKTWQARNKL</sequence>
<dbReference type="SUPFAM" id="SSF52540">
    <property type="entry name" value="P-loop containing nucleoside triphosphate hydrolases"/>
    <property type="match status" value="1"/>
</dbReference>
<evidence type="ECO:0000256" key="2">
    <source>
        <dbReference type="ARBA" id="ARBA00022448"/>
    </source>
</evidence>
<dbReference type="SMART" id="SM00382">
    <property type="entry name" value="AAA"/>
    <property type="match status" value="1"/>
</dbReference>
<dbReference type="GO" id="GO:0016887">
    <property type="term" value="F:ATP hydrolysis activity"/>
    <property type="evidence" value="ECO:0007669"/>
    <property type="project" value="InterPro"/>
</dbReference>
<dbReference type="GO" id="GO:0005524">
    <property type="term" value="F:ATP binding"/>
    <property type="evidence" value="ECO:0007669"/>
    <property type="project" value="UniProtKB-KW"/>
</dbReference>
<protein>
    <submittedName>
        <fullName evidence="11">ABC transporter ATP-binding protein/permease</fullName>
    </submittedName>
</protein>
<gene>
    <name evidence="11" type="ORF">CQ405_00885</name>
</gene>
<dbReference type="AlphaFoldDB" id="A0A2P8R3S2"/>
<evidence type="ECO:0000313" key="11">
    <source>
        <dbReference type="EMBL" id="PSM53138.1"/>
    </source>
</evidence>
<dbReference type="PROSITE" id="PS50893">
    <property type="entry name" value="ABC_TRANSPORTER_2"/>
    <property type="match status" value="1"/>
</dbReference>
<dbReference type="InterPro" id="IPR017871">
    <property type="entry name" value="ABC_transporter-like_CS"/>
</dbReference>
<keyword evidence="7 8" id="KW-0472">Membrane</keyword>
<evidence type="ECO:0000259" key="10">
    <source>
        <dbReference type="PROSITE" id="PS50929"/>
    </source>
</evidence>
<feature type="transmembrane region" description="Helical" evidence="8">
    <location>
        <begin position="137"/>
        <end position="162"/>
    </location>
</feature>
<keyword evidence="5 11" id="KW-0067">ATP-binding</keyword>
<dbReference type="InterPro" id="IPR011527">
    <property type="entry name" value="ABC1_TM_dom"/>
</dbReference>
<comment type="caution">
    <text evidence="11">The sequence shown here is derived from an EMBL/GenBank/DDBJ whole genome shotgun (WGS) entry which is preliminary data.</text>
</comment>
<organism evidence="11 12">
    <name type="scientific">Campylobacter blaseri</name>
    <dbReference type="NCBI Taxonomy" id="2042961"/>
    <lineage>
        <taxon>Bacteria</taxon>
        <taxon>Pseudomonadati</taxon>
        <taxon>Campylobacterota</taxon>
        <taxon>Epsilonproteobacteria</taxon>
        <taxon>Campylobacterales</taxon>
        <taxon>Campylobacteraceae</taxon>
        <taxon>Campylobacter</taxon>
    </lineage>
</organism>
<dbReference type="PROSITE" id="PS00211">
    <property type="entry name" value="ABC_TRANSPORTER_1"/>
    <property type="match status" value="1"/>
</dbReference>
<feature type="domain" description="ABC transporter" evidence="9">
    <location>
        <begin position="342"/>
        <end position="577"/>
    </location>
</feature>
<keyword evidence="12" id="KW-1185">Reference proteome</keyword>
<evidence type="ECO:0000256" key="6">
    <source>
        <dbReference type="ARBA" id="ARBA00022989"/>
    </source>
</evidence>
<keyword evidence="6 8" id="KW-1133">Transmembrane helix</keyword>
<keyword evidence="4" id="KW-0547">Nucleotide-binding</keyword>
<evidence type="ECO:0000313" key="12">
    <source>
        <dbReference type="Proteomes" id="UP000240535"/>
    </source>
</evidence>
<feature type="transmembrane region" description="Helical" evidence="8">
    <location>
        <begin position="30"/>
        <end position="52"/>
    </location>
</feature>
<dbReference type="InterPro" id="IPR003593">
    <property type="entry name" value="AAA+_ATPase"/>
</dbReference>
<reference evidence="12" key="1">
    <citation type="submission" date="2017-10" db="EMBL/GenBank/DDBJ databases">
        <title>Campylobacter species from seals.</title>
        <authorList>
            <person name="Gilbert M.J."/>
            <person name="Zomer A.L."/>
            <person name="Timmerman A.J."/>
            <person name="Duim B."/>
            <person name="Wagenaar J.A."/>
        </authorList>
    </citation>
    <scope>NUCLEOTIDE SEQUENCE [LARGE SCALE GENOMIC DNA]</scope>
    <source>
        <strain evidence="12">17S00004-5</strain>
    </source>
</reference>
<dbReference type="OrthoDB" id="9772049at2"/>
<proteinExistence type="predicted"/>